<dbReference type="AlphaFoldDB" id="A0ABD5PAZ7"/>
<name>A0ABD5PAZ7_9EURY</name>
<keyword evidence="2" id="KW-1185">Reference proteome</keyword>
<evidence type="ECO:0000313" key="1">
    <source>
        <dbReference type="EMBL" id="MFC4357867.1"/>
    </source>
</evidence>
<dbReference type="EMBL" id="JBHSDS010000005">
    <property type="protein sequence ID" value="MFC4357867.1"/>
    <property type="molecule type" value="Genomic_DNA"/>
</dbReference>
<organism evidence="1 2">
    <name type="scientific">Halobium salinum</name>
    <dbReference type="NCBI Taxonomy" id="1364940"/>
    <lineage>
        <taxon>Archaea</taxon>
        <taxon>Methanobacteriati</taxon>
        <taxon>Methanobacteriota</taxon>
        <taxon>Stenosarchaea group</taxon>
        <taxon>Halobacteria</taxon>
        <taxon>Halobacteriales</taxon>
        <taxon>Haloferacaceae</taxon>
        <taxon>Halobium</taxon>
    </lineage>
</organism>
<sequence length="160" mass="17788">MSDHDTPSTTDPFTSFFDAQRRAVEQSQRLFHQSVEFQRRSMRTMADGMEASQSLQKKSTDVTRTAVEAYLDAMEASVPMGAPMFESMHAVVRGQFEASNDISDQTWDAMRAGMEDGVETYDDLLEDYLAAVDDSVEAFVGTLDEFDASREGHGHAPADD</sequence>
<reference evidence="1 2" key="1">
    <citation type="journal article" date="2019" name="Int. J. Syst. Evol. Microbiol.">
        <title>The Global Catalogue of Microorganisms (GCM) 10K type strain sequencing project: providing services to taxonomists for standard genome sequencing and annotation.</title>
        <authorList>
            <consortium name="The Broad Institute Genomics Platform"/>
            <consortium name="The Broad Institute Genome Sequencing Center for Infectious Disease"/>
            <person name="Wu L."/>
            <person name="Ma J."/>
        </authorList>
    </citation>
    <scope>NUCLEOTIDE SEQUENCE [LARGE SCALE GENOMIC DNA]</scope>
    <source>
        <strain evidence="1 2">CGMCC 1.12553</strain>
    </source>
</reference>
<comment type="caution">
    <text evidence="1">The sequence shown here is derived from an EMBL/GenBank/DDBJ whole genome shotgun (WGS) entry which is preliminary data.</text>
</comment>
<dbReference type="RefSeq" id="WP_267624598.1">
    <property type="nucleotide sequence ID" value="NZ_JAODIW010000009.1"/>
</dbReference>
<evidence type="ECO:0000313" key="2">
    <source>
        <dbReference type="Proteomes" id="UP001595921"/>
    </source>
</evidence>
<dbReference type="Proteomes" id="UP001595921">
    <property type="component" value="Unassembled WGS sequence"/>
</dbReference>
<gene>
    <name evidence="1" type="ORF">ACFO0N_07885</name>
</gene>
<accession>A0ABD5PAZ7</accession>
<evidence type="ECO:0008006" key="3">
    <source>
        <dbReference type="Google" id="ProtNLM"/>
    </source>
</evidence>
<proteinExistence type="predicted"/>
<protein>
    <recommendedName>
        <fullName evidence="3">Phasin protein</fullName>
    </recommendedName>
</protein>